<dbReference type="Pfam" id="PF13649">
    <property type="entry name" value="Methyltransf_25"/>
    <property type="match status" value="1"/>
</dbReference>
<dbReference type="Proteomes" id="UP000772618">
    <property type="component" value="Unassembled WGS sequence"/>
</dbReference>
<proteinExistence type="predicted"/>
<protein>
    <submittedName>
        <fullName evidence="3">Class I SAM-dependent methyltransferase</fullName>
    </submittedName>
</protein>
<dbReference type="RefSeq" id="WP_254154534.1">
    <property type="nucleotide sequence ID" value="NZ_JAHESD010000034.1"/>
</dbReference>
<evidence type="ECO:0000256" key="1">
    <source>
        <dbReference type="ARBA" id="ARBA00022679"/>
    </source>
</evidence>
<name>A0ABS5VTN2_9BACT</name>
<sequence>MKENSQFNVYAAFYDLLYKDKDYRGEAHYIDQLITKFLDKNKSTTSLLDLACGTGKHLIELSGKGFAALTGSDISKSMIEVAEKNAEANGKHIKFYNYSFQESDKINATFDVVISMFSAINYLTSYADQSKTLSNVHKLLDSGGLFIFDYWNGCAVTESYSPVKILRKKQENAEIIRISETNLDQVAQSATVKFTCNYFSDNVRLAEFEEIHHLHYYYFSEMKNLLQSHRFEILQISPFMHMDKVVTPQEWNISIIARKIG</sequence>
<evidence type="ECO:0000259" key="2">
    <source>
        <dbReference type="Pfam" id="PF13649"/>
    </source>
</evidence>
<reference evidence="3 4" key="1">
    <citation type="submission" date="2021-05" db="EMBL/GenBank/DDBJ databases">
        <title>A Polyphasic approach of four new species of the genus Ohtaekwangia: Ohtaekwangia histidinii sp. nov., Ohtaekwangia cretensis sp. nov., Ohtaekwangia indiensis sp. nov., Ohtaekwangia reichenbachii sp. nov. from diverse environment.</title>
        <authorList>
            <person name="Octaviana S."/>
        </authorList>
    </citation>
    <scope>NUCLEOTIDE SEQUENCE [LARGE SCALE GENOMIC DNA]</scope>
    <source>
        <strain evidence="3 4">PWU20</strain>
    </source>
</reference>
<evidence type="ECO:0000313" key="3">
    <source>
        <dbReference type="EMBL" id="MBT1704576.1"/>
    </source>
</evidence>
<keyword evidence="3" id="KW-0489">Methyltransferase</keyword>
<keyword evidence="4" id="KW-1185">Reference proteome</keyword>
<dbReference type="EMBL" id="JAHESD010000034">
    <property type="protein sequence ID" value="MBT1704576.1"/>
    <property type="molecule type" value="Genomic_DNA"/>
</dbReference>
<dbReference type="Gene3D" id="2.20.130.10">
    <property type="entry name" value="CAC2371-like domains"/>
    <property type="match status" value="1"/>
</dbReference>
<dbReference type="GO" id="GO:0008168">
    <property type="term" value="F:methyltransferase activity"/>
    <property type="evidence" value="ECO:0007669"/>
    <property type="project" value="UniProtKB-KW"/>
</dbReference>
<dbReference type="InterPro" id="IPR029063">
    <property type="entry name" value="SAM-dependent_MTases_sf"/>
</dbReference>
<dbReference type="Gene3D" id="3.40.50.150">
    <property type="entry name" value="Vaccinia Virus protein VP39"/>
    <property type="match status" value="1"/>
</dbReference>
<dbReference type="SUPFAM" id="SSF53335">
    <property type="entry name" value="S-adenosyl-L-methionine-dependent methyltransferases"/>
    <property type="match status" value="1"/>
</dbReference>
<feature type="domain" description="Methyltransferase" evidence="2">
    <location>
        <begin position="48"/>
        <end position="144"/>
    </location>
</feature>
<comment type="caution">
    <text evidence="3">The sequence shown here is derived from an EMBL/GenBank/DDBJ whole genome shotgun (WGS) entry which is preliminary data.</text>
</comment>
<accession>A0ABS5VTN2</accession>
<evidence type="ECO:0000313" key="4">
    <source>
        <dbReference type="Proteomes" id="UP000772618"/>
    </source>
</evidence>
<dbReference type="PANTHER" id="PTHR43861">
    <property type="entry name" value="TRANS-ACONITATE 2-METHYLTRANSFERASE-RELATED"/>
    <property type="match status" value="1"/>
</dbReference>
<dbReference type="GO" id="GO:0032259">
    <property type="term" value="P:methylation"/>
    <property type="evidence" value="ECO:0007669"/>
    <property type="project" value="UniProtKB-KW"/>
</dbReference>
<gene>
    <name evidence="3" type="ORF">KK060_14880</name>
</gene>
<dbReference type="InterPro" id="IPR041698">
    <property type="entry name" value="Methyltransf_25"/>
</dbReference>
<organism evidence="3 4">
    <name type="scientific">Chryseosolibacter indicus</name>
    <dbReference type="NCBI Taxonomy" id="2782351"/>
    <lineage>
        <taxon>Bacteria</taxon>
        <taxon>Pseudomonadati</taxon>
        <taxon>Bacteroidota</taxon>
        <taxon>Cytophagia</taxon>
        <taxon>Cytophagales</taxon>
        <taxon>Chryseotaleaceae</taxon>
        <taxon>Chryseosolibacter</taxon>
    </lineage>
</organism>
<keyword evidence="1" id="KW-0808">Transferase</keyword>
<dbReference type="CDD" id="cd02440">
    <property type="entry name" value="AdoMet_MTases"/>
    <property type="match status" value="1"/>
</dbReference>